<evidence type="ECO:0000259" key="15">
    <source>
        <dbReference type="Pfam" id="PF04389"/>
    </source>
</evidence>
<dbReference type="EC" id="3.4.-.-" evidence="14"/>
<dbReference type="InterPro" id="IPR045175">
    <property type="entry name" value="M28_fam"/>
</dbReference>
<name>A0A0A1T901_9HYPO</name>
<evidence type="ECO:0000256" key="1">
    <source>
        <dbReference type="ARBA" id="ARBA00001947"/>
    </source>
</evidence>
<evidence type="ECO:0000256" key="4">
    <source>
        <dbReference type="ARBA" id="ARBA00022670"/>
    </source>
</evidence>
<evidence type="ECO:0000256" key="3">
    <source>
        <dbReference type="ARBA" id="ARBA00022438"/>
    </source>
</evidence>
<keyword evidence="3" id="KW-0031">Aminopeptidase</keyword>
<dbReference type="SUPFAM" id="SSF53187">
    <property type="entry name" value="Zn-dependent exopeptidases"/>
    <property type="match status" value="1"/>
</dbReference>
<dbReference type="GO" id="GO:0006508">
    <property type="term" value="P:proteolysis"/>
    <property type="evidence" value="ECO:0007669"/>
    <property type="project" value="UniProtKB-KW"/>
</dbReference>
<dbReference type="InterPro" id="IPR018247">
    <property type="entry name" value="EF_Hand_1_Ca_BS"/>
</dbReference>
<feature type="chain" id="PRO_5005108683" description="Peptide hydrolase" evidence="14">
    <location>
        <begin position="20"/>
        <end position="369"/>
    </location>
</feature>
<dbReference type="OrthoDB" id="2214at2759"/>
<dbReference type="EMBL" id="CDHN01000001">
    <property type="protein sequence ID" value="CEJ82752.1"/>
    <property type="molecule type" value="Genomic_DNA"/>
</dbReference>
<feature type="signal peptide" evidence="14">
    <location>
        <begin position="1"/>
        <end position="19"/>
    </location>
</feature>
<keyword evidence="9" id="KW-0865">Zymogen</keyword>
<evidence type="ECO:0000256" key="5">
    <source>
        <dbReference type="ARBA" id="ARBA00022723"/>
    </source>
</evidence>
<evidence type="ECO:0000313" key="17">
    <source>
        <dbReference type="Proteomes" id="UP000039046"/>
    </source>
</evidence>
<organism evidence="16 17">
    <name type="scientific">[Torrubiella] hemipterigena</name>
    <dbReference type="NCBI Taxonomy" id="1531966"/>
    <lineage>
        <taxon>Eukaryota</taxon>
        <taxon>Fungi</taxon>
        <taxon>Dikarya</taxon>
        <taxon>Ascomycota</taxon>
        <taxon>Pezizomycotina</taxon>
        <taxon>Sordariomycetes</taxon>
        <taxon>Hypocreomycetidae</taxon>
        <taxon>Hypocreales</taxon>
        <taxon>Clavicipitaceae</taxon>
        <taxon>Clavicipitaceae incertae sedis</taxon>
        <taxon>'Torrubiella' clade</taxon>
    </lineage>
</organism>
<dbReference type="GO" id="GO:0008235">
    <property type="term" value="F:metalloexopeptidase activity"/>
    <property type="evidence" value="ECO:0007669"/>
    <property type="project" value="InterPro"/>
</dbReference>
<dbReference type="Pfam" id="PF04389">
    <property type="entry name" value="Peptidase_M28"/>
    <property type="match status" value="1"/>
</dbReference>
<accession>A0A0A1T901</accession>
<keyword evidence="5 14" id="KW-0479">Metal-binding</keyword>
<comment type="subunit">
    <text evidence="2">Monomer.</text>
</comment>
<evidence type="ECO:0000313" key="16">
    <source>
        <dbReference type="EMBL" id="CEJ82752.1"/>
    </source>
</evidence>
<keyword evidence="4 14" id="KW-0645">Protease</keyword>
<evidence type="ECO:0000256" key="2">
    <source>
        <dbReference type="ARBA" id="ARBA00011245"/>
    </source>
</evidence>
<proteinExistence type="inferred from homology"/>
<evidence type="ECO:0000256" key="8">
    <source>
        <dbReference type="ARBA" id="ARBA00022833"/>
    </source>
</evidence>
<evidence type="ECO:0000256" key="11">
    <source>
        <dbReference type="ARBA" id="ARBA00023180"/>
    </source>
</evidence>
<reference evidence="16 17" key="1">
    <citation type="journal article" date="2015" name="Genome Announc.">
        <title>Draft Genome Sequence and Gene Annotation of the Entomopathogenic Fungus Verticillium hemipterigenum.</title>
        <authorList>
            <person name="Horn F."/>
            <person name="Habel A."/>
            <person name="Scharf D.H."/>
            <person name="Dworschak J."/>
            <person name="Brakhage A.A."/>
            <person name="Guthke R."/>
            <person name="Hertweck C."/>
            <person name="Linde J."/>
        </authorList>
    </citation>
    <scope>NUCLEOTIDE SEQUENCE [LARGE SCALE GENOMIC DNA]</scope>
</reference>
<dbReference type="Gene3D" id="3.40.630.10">
    <property type="entry name" value="Zn peptidases"/>
    <property type="match status" value="1"/>
</dbReference>
<evidence type="ECO:0000256" key="7">
    <source>
        <dbReference type="ARBA" id="ARBA00022801"/>
    </source>
</evidence>
<dbReference type="PROSITE" id="PS00018">
    <property type="entry name" value="EF_HAND_1"/>
    <property type="match status" value="1"/>
</dbReference>
<dbReference type="STRING" id="1531966.A0A0A1T901"/>
<dbReference type="Proteomes" id="UP000039046">
    <property type="component" value="Unassembled WGS sequence"/>
</dbReference>
<comment type="similarity">
    <text evidence="13">Belongs to the peptidase M28 family. M28E subfamily.</text>
</comment>
<dbReference type="PANTHER" id="PTHR12147:SF56">
    <property type="entry name" value="AMINOPEPTIDASE YDR415C-RELATED"/>
    <property type="match status" value="1"/>
</dbReference>
<evidence type="ECO:0000256" key="12">
    <source>
        <dbReference type="ARBA" id="ARBA00043843"/>
    </source>
</evidence>
<keyword evidence="11" id="KW-0325">Glycoprotein</keyword>
<keyword evidence="10" id="KW-1015">Disulfide bond</keyword>
<evidence type="ECO:0000256" key="6">
    <source>
        <dbReference type="ARBA" id="ARBA00022729"/>
    </source>
</evidence>
<keyword evidence="7 14" id="KW-0378">Hydrolase</keyword>
<dbReference type="HOGENOM" id="CLU_025866_0_0_1"/>
<evidence type="ECO:0000256" key="14">
    <source>
        <dbReference type="RuleBase" id="RU361240"/>
    </source>
</evidence>
<keyword evidence="8 14" id="KW-0862">Zinc</keyword>
<comment type="cofactor">
    <cofactor evidence="1">
        <name>Zn(2+)</name>
        <dbReference type="ChEBI" id="CHEBI:29105"/>
    </cofactor>
</comment>
<protein>
    <recommendedName>
        <fullName evidence="14">Peptide hydrolase</fullName>
        <ecNumber evidence="14">3.4.-.-</ecNumber>
    </recommendedName>
</protein>
<feature type="domain" description="Peptidase M28" evidence="15">
    <location>
        <begin position="168"/>
        <end position="362"/>
    </location>
</feature>
<evidence type="ECO:0000256" key="13">
    <source>
        <dbReference type="ARBA" id="ARBA00043962"/>
    </source>
</evidence>
<keyword evidence="6 14" id="KW-0732">Signal</keyword>
<dbReference type="AlphaFoldDB" id="A0A0A1T901"/>
<dbReference type="GO" id="GO:0004177">
    <property type="term" value="F:aminopeptidase activity"/>
    <property type="evidence" value="ECO:0007669"/>
    <property type="project" value="UniProtKB-KW"/>
</dbReference>
<dbReference type="InterPro" id="IPR007484">
    <property type="entry name" value="Peptidase_M28"/>
</dbReference>
<dbReference type="PANTHER" id="PTHR12147">
    <property type="entry name" value="METALLOPEPTIDASE M28 FAMILY MEMBER"/>
    <property type="match status" value="1"/>
</dbReference>
<gene>
    <name evidence="16" type="ORF">VHEMI02800</name>
</gene>
<dbReference type="GO" id="GO:0046872">
    <property type="term" value="F:metal ion binding"/>
    <property type="evidence" value="ECO:0007669"/>
    <property type="project" value="UniProtKB-KW"/>
</dbReference>
<keyword evidence="17" id="KW-1185">Reference proteome</keyword>
<evidence type="ECO:0000256" key="10">
    <source>
        <dbReference type="ARBA" id="ARBA00023157"/>
    </source>
</evidence>
<comment type="function">
    <text evidence="12">Extracellular aminopeptidase that allows assimilation of proteinaceous substrates.</text>
</comment>
<evidence type="ECO:0000256" key="9">
    <source>
        <dbReference type="ARBA" id="ARBA00023145"/>
    </source>
</evidence>
<sequence length="369" mass="40820">MHLCGALVALALCVDIITALPADQAPSHEFPLRLIKTAENDTGQWMTEQEMFENLTLKRRGFIDITDITDQDYLQALSMPDDEITVQDVSYPSKVMHKDEATKMIGRTSIGNPQKWLKPFTNFHTRHLRSQTGTEAAEWLFELVKQVAAPNSAIIVEQFKHSFNQPSVIARIPGERPDMIVIGGHLDCTSGSASARSPGADDNGSGTVTILEILRVLAESGFKPKNTIEFQWYGGEEAGLLGSSDIFKSYKAAKKSILAMVNVDMTAYSPSGKIFYYTDNTEPKLNEYVRMLITEFVGAPGTSKCGYACSDHATARRNGYPSAFVNEEAFKQSNPDIHSAADTYDKVQWNAVMRHVKFLAAFAVEASYI</sequence>